<accession>A0A2V3IJF0</accession>
<reference evidence="1 2" key="1">
    <citation type="journal article" date="2018" name="Mol. Biol. Evol.">
        <title>Analysis of the draft genome of the red seaweed Gracilariopsis chorda provides insights into genome size evolution in Rhodophyta.</title>
        <authorList>
            <person name="Lee J."/>
            <person name="Yang E.C."/>
            <person name="Graf L."/>
            <person name="Yang J.H."/>
            <person name="Qiu H."/>
            <person name="Zel Zion U."/>
            <person name="Chan C.X."/>
            <person name="Stephens T.G."/>
            <person name="Weber A.P.M."/>
            <person name="Boo G.H."/>
            <person name="Boo S.M."/>
            <person name="Kim K.M."/>
            <person name="Shin Y."/>
            <person name="Jung M."/>
            <person name="Lee S.J."/>
            <person name="Yim H.S."/>
            <person name="Lee J.H."/>
            <person name="Bhattacharya D."/>
            <person name="Yoon H.S."/>
        </authorList>
    </citation>
    <scope>NUCLEOTIDE SEQUENCE [LARGE SCALE GENOMIC DNA]</scope>
    <source>
        <strain evidence="1 2">SKKU-2015</strain>
        <tissue evidence="1">Whole body</tissue>
    </source>
</reference>
<sequence length="52" mass="5921">MEAVEGVRDYEDWRESNARHSTGGWCTGHAGVLRGRWGEVVRFYLFGFGSEV</sequence>
<keyword evidence="2" id="KW-1185">Reference proteome</keyword>
<dbReference type="Proteomes" id="UP000247409">
    <property type="component" value="Unassembled WGS sequence"/>
</dbReference>
<evidence type="ECO:0000313" key="2">
    <source>
        <dbReference type="Proteomes" id="UP000247409"/>
    </source>
</evidence>
<proteinExistence type="predicted"/>
<protein>
    <submittedName>
        <fullName evidence="1">Uncharacterized protein</fullName>
    </submittedName>
</protein>
<gene>
    <name evidence="1" type="ORF">BWQ96_08053</name>
</gene>
<name>A0A2V3IJF0_9FLOR</name>
<organism evidence="1 2">
    <name type="scientific">Gracilariopsis chorda</name>
    <dbReference type="NCBI Taxonomy" id="448386"/>
    <lineage>
        <taxon>Eukaryota</taxon>
        <taxon>Rhodophyta</taxon>
        <taxon>Florideophyceae</taxon>
        <taxon>Rhodymeniophycidae</taxon>
        <taxon>Gracilariales</taxon>
        <taxon>Gracilariaceae</taxon>
        <taxon>Gracilariopsis</taxon>
    </lineage>
</organism>
<evidence type="ECO:0000313" key="1">
    <source>
        <dbReference type="EMBL" id="PXF42225.1"/>
    </source>
</evidence>
<dbReference type="AlphaFoldDB" id="A0A2V3IJF0"/>
<comment type="caution">
    <text evidence="1">The sequence shown here is derived from an EMBL/GenBank/DDBJ whole genome shotgun (WGS) entry which is preliminary data.</text>
</comment>
<dbReference type="EMBL" id="NBIV01000172">
    <property type="protein sequence ID" value="PXF42225.1"/>
    <property type="molecule type" value="Genomic_DNA"/>
</dbReference>